<keyword evidence="6 7" id="KW-0472">Membrane</keyword>
<evidence type="ECO:0000256" key="2">
    <source>
        <dbReference type="ARBA" id="ARBA00004586"/>
    </source>
</evidence>
<keyword evidence="5 7" id="KW-1133">Transmembrane helix</keyword>
<dbReference type="PANTHER" id="PTHR13416">
    <property type="match status" value="1"/>
</dbReference>
<evidence type="ECO:0000256" key="4">
    <source>
        <dbReference type="ARBA" id="ARBA00022824"/>
    </source>
</evidence>
<dbReference type="GO" id="GO:0071763">
    <property type="term" value="P:nuclear membrane organization"/>
    <property type="evidence" value="ECO:0007669"/>
    <property type="project" value="TreeGrafter"/>
</dbReference>
<feature type="transmembrane region" description="Helical" evidence="7">
    <location>
        <begin position="20"/>
        <end position="42"/>
    </location>
</feature>
<evidence type="ECO:0000256" key="7">
    <source>
        <dbReference type="SAM" id="Phobius"/>
    </source>
</evidence>
<accession>A0A7C9JAJ5</accession>
<dbReference type="EMBL" id="WVUD01000030">
    <property type="protein sequence ID" value="MYL84378.1"/>
    <property type="molecule type" value="Genomic_DNA"/>
</dbReference>
<keyword evidence="3 7" id="KW-0812">Transmembrane</keyword>
<sequence>MSDDDSFTEVTTTSWFSRIGQSFVGVLIGLILLVIAVILLFWNEKNSVETAKALQEGLGVVHSISSAVIDPGNEGKLVQLSGLAATADILSDKEFGVALQALKPFLSG</sequence>
<evidence type="ECO:0000313" key="9">
    <source>
        <dbReference type="Proteomes" id="UP000482487"/>
    </source>
</evidence>
<evidence type="ECO:0000256" key="5">
    <source>
        <dbReference type="ARBA" id="ARBA00022989"/>
    </source>
</evidence>
<dbReference type="RefSeq" id="WP_160962347.1">
    <property type="nucleotide sequence ID" value="NZ_WVUD01000030.1"/>
</dbReference>
<keyword evidence="4" id="KW-0256">Endoplasmic reticulum</keyword>
<comment type="caution">
    <text evidence="8">The sequence shown here is derived from an EMBL/GenBank/DDBJ whole genome shotgun (WGS) entry which is preliminary data.</text>
</comment>
<evidence type="ECO:0000256" key="1">
    <source>
        <dbReference type="ARBA" id="ARBA00004127"/>
    </source>
</evidence>
<dbReference type="InterPro" id="IPR012430">
    <property type="entry name" value="TMEM43_fam"/>
</dbReference>
<dbReference type="PANTHER" id="PTHR13416:SF2">
    <property type="entry name" value="TRANSMEMBRANE PROTEIN 43"/>
    <property type="match status" value="1"/>
</dbReference>
<organism evidence="8 9">
    <name type="scientific">Solidesulfovibrio aerotolerans</name>
    <dbReference type="NCBI Taxonomy" id="295255"/>
    <lineage>
        <taxon>Bacteria</taxon>
        <taxon>Pseudomonadati</taxon>
        <taxon>Thermodesulfobacteriota</taxon>
        <taxon>Desulfovibrionia</taxon>
        <taxon>Desulfovibrionales</taxon>
        <taxon>Desulfovibrionaceae</taxon>
        <taxon>Solidesulfovibrio</taxon>
    </lineage>
</organism>
<evidence type="ECO:0000256" key="6">
    <source>
        <dbReference type="ARBA" id="ARBA00023136"/>
    </source>
</evidence>
<proteinExistence type="predicted"/>
<dbReference type="GO" id="GO:0006629">
    <property type="term" value="P:lipid metabolic process"/>
    <property type="evidence" value="ECO:0007669"/>
    <property type="project" value="TreeGrafter"/>
</dbReference>
<dbReference type="OrthoDB" id="273988at2"/>
<evidence type="ECO:0000313" key="8">
    <source>
        <dbReference type="EMBL" id="MYL84378.1"/>
    </source>
</evidence>
<gene>
    <name evidence="8" type="ORF">GTA51_14715</name>
</gene>
<name>A0A7C9JAJ5_9BACT</name>
<evidence type="ECO:0000256" key="3">
    <source>
        <dbReference type="ARBA" id="ARBA00022692"/>
    </source>
</evidence>
<reference evidence="8 9" key="1">
    <citation type="submission" date="2020-01" db="EMBL/GenBank/DDBJ databases">
        <title>Genome sequence of Desulfovibrio aerotolerans DSM 16695(T).</title>
        <authorList>
            <person name="Karnachuk O."/>
            <person name="Avakyan M."/>
            <person name="Mardanov A."/>
            <person name="Kadnikov V."/>
            <person name="Ravin N."/>
        </authorList>
    </citation>
    <scope>NUCLEOTIDE SEQUENCE [LARGE SCALE GENOMIC DNA]</scope>
    <source>
        <strain evidence="8 9">DSM 16695</strain>
    </source>
</reference>
<comment type="subcellular location">
    <subcellularLocation>
        <location evidence="1">Endomembrane system</location>
        <topology evidence="1">Multi-pass membrane protein</topology>
    </subcellularLocation>
    <subcellularLocation>
        <location evidence="2">Endoplasmic reticulum membrane</location>
    </subcellularLocation>
</comment>
<keyword evidence="9" id="KW-1185">Reference proteome</keyword>
<protein>
    <submittedName>
        <fullName evidence="8">Uncharacterized protein</fullName>
    </submittedName>
</protein>
<dbReference type="GO" id="GO:0012505">
    <property type="term" value="C:endomembrane system"/>
    <property type="evidence" value="ECO:0007669"/>
    <property type="project" value="UniProtKB-SubCell"/>
</dbReference>
<dbReference type="Proteomes" id="UP000482487">
    <property type="component" value="Unassembled WGS sequence"/>
</dbReference>
<dbReference type="AlphaFoldDB" id="A0A7C9JAJ5"/>